<name>A0A1M2VMI4_TRAPU</name>
<dbReference type="OMA" id="CFDERAQ"/>
<organism evidence="2 3">
    <name type="scientific">Trametes pubescens</name>
    <name type="common">White-rot fungus</name>
    <dbReference type="NCBI Taxonomy" id="154538"/>
    <lineage>
        <taxon>Eukaryota</taxon>
        <taxon>Fungi</taxon>
        <taxon>Dikarya</taxon>
        <taxon>Basidiomycota</taxon>
        <taxon>Agaricomycotina</taxon>
        <taxon>Agaricomycetes</taxon>
        <taxon>Polyporales</taxon>
        <taxon>Polyporaceae</taxon>
        <taxon>Trametes</taxon>
    </lineage>
</organism>
<evidence type="ECO:0000313" key="2">
    <source>
        <dbReference type="EMBL" id="OJT08814.1"/>
    </source>
</evidence>
<dbReference type="AlphaFoldDB" id="A0A1M2VMI4"/>
<protein>
    <submittedName>
        <fullName evidence="2">Uncharacterized protein</fullName>
    </submittedName>
</protein>
<dbReference type="EMBL" id="MNAD01001011">
    <property type="protein sequence ID" value="OJT08814.1"/>
    <property type="molecule type" value="Genomic_DNA"/>
</dbReference>
<proteinExistence type="predicted"/>
<sequence length="119" mass="12938">MSKPTKQHKHTSRASSASTKEGRQSAAKQIQVSKKRSKAQARISRGQAADVTAQINGEFAQVQSLLGKVGYSLYASSSGGWCFDERAQVEQRPQQTQKPTKLPESTVQDLADVMNMSGL</sequence>
<gene>
    <name evidence="2" type="ORF">TRAPUB_320</name>
</gene>
<feature type="compositionally biased region" description="Basic residues" evidence="1">
    <location>
        <begin position="1"/>
        <end position="12"/>
    </location>
</feature>
<comment type="caution">
    <text evidence="2">The sequence shown here is derived from an EMBL/GenBank/DDBJ whole genome shotgun (WGS) entry which is preliminary data.</text>
</comment>
<evidence type="ECO:0000256" key="1">
    <source>
        <dbReference type="SAM" id="MobiDB-lite"/>
    </source>
</evidence>
<feature type="region of interest" description="Disordered" evidence="1">
    <location>
        <begin position="1"/>
        <end position="47"/>
    </location>
</feature>
<reference evidence="2 3" key="1">
    <citation type="submission" date="2016-10" db="EMBL/GenBank/DDBJ databases">
        <title>Genome sequence of the basidiomycete white-rot fungus Trametes pubescens.</title>
        <authorList>
            <person name="Makela M.R."/>
            <person name="Granchi Z."/>
            <person name="Peng M."/>
            <person name="De Vries R.P."/>
            <person name="Grigoriev I."/>
            <person name="Riley R."/>
            <person name="Hilden K."/>
        </authorList>
    </citation>
    <scope>NUCLEOTIDE SEQUENCE [LARGE SCALE GENOMIC DNA]</scope>
    <source>
        <strain evidence="2 3">FBCC735</strain>
    </source>
</reference>
<dbReference type="Proteomes" id="UP000184267">
    <property type="component" value="Unassembled WGS sequence"/>
</dbReference>
<dbReference type="OrthoDB" id="2750625at2759"/>
<accession>A0A1M2VMI4</accession>
<keyword evidence="3" id="KW-1185">Reference proteome</keyword>
<evidence type="ECO:0000313" key="3">
    <source>
        <dbReference type="Proteomes" id="UP000184267"/>
    </source>
</evidence>